<evidence type="ECO:0000313" key="1">
    <source>
        <dbReference type="EMBL" id="RJL19403.1"/>
    </source>
</evidence>
<gene>
    <name evidence="1" type="ORF">D5H75_40395</name>
</gene>
<protein>
    <submittedName>
        <fullName evidence="1">Uncharacterized protein</fullName>
    </submittedName>
</protein>
<dbReference type="OrthoDB" id="4312369at2"/>
<dbReference type="AlphaFoldDB" id="A0A3A3ZZ14"/>
<dbReference type="RefSeq" id="WP_119931932.1">
    <property type="nucleotide sequence ID" value="NZ_QZEY01000039.1"/>
</dbReference>
<accession>A0A3A3ZZ14</accession>
<dbReference type="Proteomes" id="UP000265768">
    <property type="component" value="Unassembled WGS sequence"/>
</dbReference>
<evidence type="ECO:0000313" key="2">
    <source>
        <dbReference type="Proteomes" id="UP000265768"/>
    </source>
</evidence>
<proteinExistence type="predicted"/>
<organism evidence="1 2">
    <name type="scientific">Bailinhaonella thermotolerans</name>
    <dbReference type="NCBI Taxonomy" id="1070861"/>
    <lineage>
        <taxon>Bacteria</taxon>
        <taxon>Bacillati</taxon>
        <taxon>Actinomycetota</taxon>
        <taxon>Actinomycetes</taxon>
        <taxon>Streptosporangiales</taxon>
        <taxon>Streptosporangiaceae</taxon>
        <taxon>Bailinhaonella</taxon>
    </lineage>
</organism>
<comment type="caution">
    <text evidence="1">The sequence shown here is derived from an EMBL/GenBank/DDBJ whole genome shotgun (WGS) entry which is preliminary data.</text>
</comment>
<keyword evidence="2" id="KW-1185">Reference proteome</keyword>
<dbReference type="EMBL" id="QZEY01000039">
    <property type="protein sequence ID" value="RJL19403.1"/>
    <property type="molecule type" value="Genomic_DNA"/>
</dbReference>
<sequence length="163" mass="16657">MRPDVIAAALLACLCADLLRIGRPVCRCVLHHGTTAPPMDACDCECPPVPPSGAAGQGQAWVRLASMSALPPTPESRAAEVTLWRATWEAGVYRCITTTPDGGPIDPAAANADATALLLDAAALARLVCCEALEGRDVQVSEWTPAGPAGGCAGGSIRISADL</sequence>
<reference evidence="1 2" key="1">
    <citation type="submission" date="2018-09" db="EMBL/GenBank/DDBJ databases">
        <title>YIM 75507 draft genome.</title>
        <authorList>
            <person name="Tang S."/>
            <person name="Feng Y."/>
        </authorList>
    </citation>
    <scope>NUCLEOTIDE SEQUENCE [LARGE SCALE GENOMIC DNA]</scope>
    <source>
        <strain evidence="1 2">YIM 75507</strain>
    </source>
</reference>
<name>A0A3A3ZZ14_9ACTN</name>